<dbReference type="SUPFAM" id="SSF50129">
    <property type="entry name" value="GroES-like"/>
    <property type="match status" value="1"/>
</dbReference>
<gene>
    <name evidence="1" type="ORF">PUMCH_000213</name>
</gene>
<dbReference type="Gene3D" id="3.90.180.10">
    <property type="entry name" value="Medium-chain alcohol dehydrogenases, catalytic domain"/>
    <property type="match status" value="1"/>
</dbReference>
<evidence type="ECO:0000313" key="1">
    <source>
        <dbReference type="EMBL" id="WPK22990.1"/>
    </source>
</evidence>
<dbReference type="InterPro" id="IPR011032">
    <property type="entry name" value="GroES-like_sf"/>
</dbReference>
<dbReference type="EMBL" id="CP138894">
    <property type="protein sequence ID" value="WPK22990.1"/>
    <property type="molecule type" value="Genomic_DNA"/>
</dbReference>
<dbReference type="RefSeq" id="XP_062875377.1">
    <property type="nucleotide sequence ID" value="XM_063019307.1"/>
</dbReference>
<sequence>MSSTLLPNESLSFTITIKEDSVIDVNQRCLYLSANPVSLLPVRRVIASSGFLRETIILLGLLQPKPSSALLRIKHVAIDFSRDFVRQTNFVPGLRIIGQIRINTEHTSGFTELARGQRVFVFPYSNCLLQNCANTCENCRLVSLQEDDVAFDKADQYDLHRNYPCTEEWIYGRTIDGGLQDFIQIPHPSKLLLLVPDQVSLRDCCFLLDVAVPFMSYCKDHLCQGANLMGRTLVILNDVKKESNDCLLVIRHLLLNDQQFTFTDVATLRESPSLQDTYQKRFNDVFIIAAGQQALDFAVSFRAPNMNFNETNEPQITLLSTQSHDLTIPHFINVAQLSLSFKDRFLMEELLLSIAEMNLLTKSQLPKRFTWSLGSSLDSYRAEVQPSSFFDEDSSFFENLLLFSGRIDTESSIINLSLASDSNNLDKGRSRKLLRWFQCDYCLNLGPDDQCDHALECTCLLTKTINRLLAEQTHIRRVFLTITQRSNRSVNALIFS</sequence>
<dbReference type="KEGG" id="asau:88171282"/>
<dbReference type="AlphaFoldDB" id="A0AAX4H346"/>
<accession>A0AAX4H346</accession>
<evidence type="ECO:0000313" key="2">
    <source>
        <dbReference type="Proteomes" id="UP001338582"/>
    </source>
</evidence>
<dbReference type="GeneID" id="88171282"/>
<organism evidence="1 2">
    <name type="scientific">Australozyma saopauloensis</name>
    <dbReference type="NCBI Taxonomy" id="291208"/>
    <lineage>
        <taxon>Eukaryota</taxon>
        <taxon>Fungi</taxon>
        <taxon>Dikarya</taxon>
        <taxon>Ascomycota</taxon>
        <taxon>Saccharomycotina</taxon>
        <taxon>Pichiomycetes</taxon>
        <taxon>Metschnikowiaceae</taxon>
        <taxon>Australozyma</taxon>
    </lineage>
</organism>
<protein>
    <submittedName>
        <fullName evidence="1">Uncharacterized protein</fullName>
    </submittedName>
</protein>
<dbReference type="Proteomes" id="UP001338582">
    <property type="component" value="Chromosome 1"/>
</dbReference>
<name>A0AAX4H346_9ASCO</name>
<proteinExistence type="predicted"/>
<keyword evidence="2" id="KW-1185">Reference proteome</keyword>
<reference evidence="1 2" key="1">
    <citation type="submission" date="2023-10" db="EMBL/GenBank/DDBJ databases">
        <title>Draft Genome Sequence of Candida saopaulonensis from a very Premature Infant with Sepsis.</title>
        <authorList>
            <person name="Ning Y."/>
            <person name="Dai R."/>
            <person name="Xiao M."/>
            <person name="Xu Y."/>
            <person name="Yan Q."/>
            <person name="Zhang L."/>
        </authorList>
    </citation>
    <scope>NUCLEOTIDE SEQUENCE [LARGE SCALE GENOMIC DNA]</scope>
    <source>
        <strain evidence="1 2">19XY460</strain>
    </source>
</reference>